<dbReference type="FunFam" id="1.25.40.1030:FF:000011">
    <property type="entry name" value="SEC31 homolog B, COPII coat complex component"/>
    <property type="match status" value="1"/>
</dbReference>
<feature type="compositionally biased region" description="Pro residues" evidence="17">
    <location>
        <begin position="801"/>
        <end position="816"/>
    </location>
</feature>
<evidence type="ECO:0000256" key="8">
    <source>
        <dbReference type="ARBA" id="ARBA00022824"/>
    </source>
</evidence>
<feature type="compositionally biased region" description="Polar residues" evidence="17">
    <location>
        <begin position="818"/>
        <end position="838"/>
    </location>
</feature>
<keyword evidence="20" id="KW-1185">Reference proteome</keyword>
<keyword evidence="4" id="KW-0813">Transport</keyword>
<evidence type="ECO:0000256" key="2">
    <source>
        <dbReference type="ARBA" id="ARBA00004406"/>
    </source>
</evidence>
<dbReference type="GO" id="GO:0005198">
    <property type="term" value="F:structural molecule activity"/>
    <property type="evidence" value="ECO:0007669"/>
    <property type="project" value="TreeGrafter"/>
</dbReference>
<evidence type="ECO:0000256" key="6">
    <source>
        <dbReference type="ARBA" id="ARBA00022574"/>
    </source>
</evidence>
<dbReference type="GO" id="GO:0090110">
    <property type="term" value="P:COPII-coated vesicle cargo loading"/>
    <property type="evidence" value="ECO:0007669"/>
    <property type="project" value="TreeGrafter"/>
</dbReference>
<evidence type="ECO:0000256" key="4">
    <source>
        <dbReference type="ARBA" id="ARBA00022448"/>
    </source>
</evidence>
<dbReference type="GO" id="GO:0030127">
    <property type="term" value="C:COPII vesicle coat"/>
    <property type="evidence" value="ECO:0007669"/>
    <property type="project" value="TreeGrafter"/>
</dbReference>
<comment type="similarity">
    <text evidence="3">Belongs to the WD repeat SEC31 family.</text>
</comment>
<evidence type="ECO:0000256" key="5">
    <source>
        <dbReference type="ARBA" id="ARBA00022490"/>
    </source>
</evidence>
<proteinExistence type="inferred from homology"/>
<dbReference type="InterPro" id="IPR040251">
    <property type="entry name" value="SEC31-like"/>
</dbReference>
<evidence type="ECO:0000256" key="1">
    <source>
        <dbReference type="ARBA" id="ARBA00004299"/>
    </source>
</evidence>
<dbReference type="GO" id="GO:0007029">
    <property type="term" value="P:endoplasmic reticulum organization"/>
    <property type="evidence" value="ECO:0007669"/>
    <property type="project" value="TreeGrafter"/>
</dbReference>
<protein>
    <recommendedName>
        <fullName evidence="14">Protein transport protein Sec31A</fullName>
    </recommendedName>
    <alternativeName>
        <fullName evidence="16">SEC31-like protein 1</fullName>
    </alternativeName>
    <alternativeName>
        <fullName evidence="15">SEC31-related protein A</fullName>
    </alternativeName>
</protein>
<gene>
    <name evidence="19" type="primary">SEC31A</name>
</gene>
<feature type="region of interest" description="Disordered" evidence="17">
    <location>
        <begin position="640"/>
        <end position="885"/>
    </location>
</feature>
<feature type="domain" description="Sec16 Sec23-binding" evidence="18">
    <location>
        <begin position="437"/>
        <end position="569"/>
    </location>
</feature>
<evidence type="ECO:0000256" key="10">
    <source>
        <dbReference type="ARBA" id="ARBA00022927"/>
    </source>
</evidence>
<dbReference type="Gene3D" id="2.130.10.10">
    <property type="entry name" value="YVTN repeat-like/Quinoprotein amine dehydrogenase"/>
    <property type="match status" value="2"/>
</dbReference>
<dbReference type="PANTHER" id="PTHR13923:SF23">
    <property type="entry name" value="PROTEIN TRANSPORT PROTEIN SEC31A"/>
    <property type="match status" value="1"/>
</dbReference>
<sequence>MKLKEVDRTAMQAWSPSQHHPIYLATGTSAQQLDATFSTNASLEIFELDLTDPALDLKSCATFSSPHSPSGRATVWDLRKNEPIIKVSDHSNRMHCSGLEWHPEVATQMVLASEDDRLPVIQIWDLRFASSPLRVLENHARGILTIAWSMADPELLLSCGKDSKILCSNPNTGEVLYELPTSTQWCFDVQWCPRNPALLSAASFDGKISVYSIMGGSTDSLRQKQADKLSSSFGNLDPFGTGHPLPPLHLPQQTTPQSTVLPLKKPPKWIRRPVGASFSFGGRLVTFENNKTQQQGEHPQQLYHVYVSQVVTEKEFLNRSNQLQEAVQAEAFSSYCQKKIDVAKNDFERNVWSFLKVHFEEDSRGKYLELLGYKKDGLGQKVNVAHEEADMLAQPDGGEGLAAKEQLFAEVFTPFFVLNMQTDSTLVVNVSDIDGLITQALLTGNFESAVDLCLHDNRMADAIILAIAGGQELLSKTQKKYFAKTRGKITRLITAVVTKNWKEIVQSCDLQNWKEALAAVLTYARLDEFAVLCDLLGSRLENEGDSVLQTQACLCFICAGNVEKLVSCWTKAQDGNNPLSLQDLIEKVVILRKAVQQTQVMDANAVGVLLGSVFAGRGLRDIIPPNIVVLRDRICKAQGELSGGSEAPPAPYERQPAAKGRSGPAAGQMPQNPTPQYYQQRENPPPPPGFIMQKDMNPHMPPHQPAHPDYNMYTRQPCPQPCQPPQPYSFRPSHYQPQQPPLAPPTSTAYPTSNPPYMPSNPAGAMPPPLYSSQPQASPTSLNPSPSLPPPPASFQHGRPGAPPSSLPSYALPPGPTGTETATSELAASQRTGPQNGWNDPPALSRAGKKKKVPDTFLPPVPITAPIMTPLSDPQAQLQQPPTSAPPLTQVPFQPSHLPPGQPGLQNPFQNVAAPGVQTIMTPAVSASSMEGAPGAPIGNTVQHMQSLPTEKITKKPIPEEHLILKSTFEALIQRCLSSATDPVRLSQDTPALLFFFFLKCILHLHNHTSLSPMIINGLHNIARSIETRNYTEGLNIHTHIVSTSNFSEISAFMPVLKVVLTQANKLGV</sequence>
<dbReference type="Gene3D" id="1.25.40.1030">
    <property type="match status" value="1"/>
</dbReference>
<keyword evidence="8" id="KW-0256">Endoplasmic reticulum</keyword>
<evidence type="ECO:0000256" key="3">
    <source>
        <dbReference type="ARBA" id="ARBA00009358"/>
    </source>
</evidence>
<dbReference type="InterPro" id="IPR024298">
    <property type="entry name" value="Sec16_Sec23-bd"/>
</dbReference>
<dbReference type="Gene3D" id="1.20.940.10">
    <property type="entry name" value="Functional domain of the splicing factor Prp18"/>
    <property type="match status" value="1"/>
</dbReference>
<dbReference type="Pfam" id="PF12931">
    <property type="entry name" value="TPR_Sec16"/>
    <property type="match status" value="1"/>
</dbReference>
<dbReference type="Ensembl" id="ENSPTXT00000026688.1">
    <property type="protein sequence ID" value="ENSPTXP00000025886.1"/>
    <property type="gene ID" value="ENSPTXG00000017976.1"/>
</dbReference>
<keyword evidence="5" id="KW-0963">Cytoplasm</keyword>
<reference evidence="19" key="2">
    <citation type="submission" date="2025-09" db="UniProtKB">
        <authorList>
            <consortium name="Ensembl"/>
        </authorList>
    </citation>
    <scope>IDENTIFICATION</scope>
</reference>
<evidence type="ECO:0000256" key="17">
    <source>
        <dbReference type="SAM" id="MobiDB-lite"/>
    </source>
</evidence>
<evidence type="ECO:0000313" key="19">
    <source>
        <dbReference type="Ensembl" id="ENSPTXP00000025886.1"/>
    </source>
</evidence>
<dbReference type="InterPro" id="IPR036322">
    <property type="entry name" value="WD40_repeat_dom_sf"/>
</dbReference>
<organism evidence="19 20">
    <name type="scientific">Pseudonaja textilis</name>
    <name type="common">Eastern brown snake</name>
    <dbReference type="NCBI Taxonomy" id="8673"/>
    <lineage>
        <taxon>Eukaryota</taxon>
        <taxon>Metazoa</taxon>
        <taxon>Chordata</taxon>
        <taxon>Craniata</taxon>
        <taxon>Vertebrata</taxon>
        <taxon>Euteleostomi</taxon>
        <taxon>Lepidosauria</taxon>
        <taxon>Squamata</taxon>
        <taxon>Bifurcata</taxon>
        <taxon>Unidentata</taxon>
        <taxon>Episquamata</taxon>
        <taxon>Toxicofera</taxon>
        <taxon>Serpentes</taxon>
        <taxon>Colubroidea</taxon>
        <taxon>Elapidae</taxon>
        <taxon>Hydrophiinae</taxon>
        <taxon>Pseudonaja</taxon>
    </lineage>
</organism>
<evidence type="ECO:0000256" key="14">
    <source>
        <dbReference type="ARBA" id="ARBA00039468"/>
    </source>
</evidence>
<dbReference type="Proteomes" id="UP000472273">
    <property type="component" value="Unplaced"/>
</dbReference>
<evidence type="ECO:0000256" key="15">
    <source>
        <dbReference type="ARBA" id="ARBA00041470"/>
    </source>
</evidence>
<comment type="function">
    <text evidence="13">Component of the coat protein complex II (COPII) which promotes the formation of transport vesicles from the endoplasmic reticulum (ER). The coat has two main functions, the physical deformation of the endoplasmic reticulum membrane into vesicles and the selection of cargo molecules.</text>
</comment>
<dbReference type="GeneTree" id="ENSGT00390000003175"/>
<dbReference type="FunFam" id="1.20.940.10:FF:000001">
    <property type="entry name" value="Protein transport protein Sec31A isoform A"/>
    <property type="match status" value="1"/>
</dbReference>
<keyword evidence="10" id="KW-0653">Protein transport</keyword>
<dbReference type="InterPro" id="IPR001680">
    <property type="entry name" value="WD40_rpt"/>
</dbReference>
<keyword evidence="9" id="KW-0931">ER-Golgi transport</keyword>
<evidence type="ECO:0000259" key="18">
    <source>
        <dbReference type="Pfam" id="PF12931"/>
    </source>
</evidence>
<keyword evidence="7" id="KW-0677">Repeat</keyword>
<evidence type="ECO:0000256" key="9">
    <source>
        <dbReference type="ARBA" id="ARBA00022892"/>
    </source>
</evidence>
<evidence type="ECO:0000313" key="20">
    <source>
        <dbReference type="Proteomes" id="UP000472273"/>
    </source>
</evidence>
<feature type="compositionally biased region" description="Pro residues" evidence="17">
    <location>
        <begin position="753"/>
        <end position="770"/>
    </location>
</feature>
<evidence type="ECO:0000256" key="12">
    <source>
        <dbReference type="ARBA" id="ARBA00023329"/>
    </source>
</evidence>
<dbReference type="SMART" id="SM00320">
    <property type="entry name" value="WD40"/>
    <property type="match status" value="3"/>
</dbReference>
<dbReference type="GO" id="GO:0070971">
    <property type="term" value="C:endoplasmic reticulum exit site"/>
    <property type="evidence" value="ECO:0007669"/>
    <property type="project" value="TreeGrafter"/>
</dbReference>
<dbReference type="SUPFAM" id="SSF50978">
    <property type="entry name" value="WD40 repeat-like"/>
    <property type="match status" value="1"/>
</dbReference>
<dbReference type="GO" id="GO:0005789">
    <property type="term" value="C:endoplasmic reticulum membrane"/>
    <property type="evidence" value="ECO:0007669"/>
    <property type="project" value="UniProtKB-SubCell"/>
</dbReference>
<accession>A0A670ZSM0</accession>
<comment type="subcellular location">
    <subcellularLocation>
        <location evidence="1">Cytoplasmic vesicle</location>
        <location evidence="1">COPII-coated vesicle membrane</location>
        <topology evidence="1">Peripheral membrane protein</topology>
        <orientation evidence="1">Cytoplasmic side</orientation>
    </subcellularLocation>
    <subcellularLocation>
        <location evidence="2">Endoplasmic reticulum membrane</location>
        <topology evidence="2">Peripheral membrane protein</topology>
    </subcellularLocation>
</comment>
<feature type="compositionally biased region" description="Pro residues" evidence="17">
    <location>
        <begin position="718"/>
        <end position="727"/>
    </location>
</feature>
<dbReference type="PANTHER" id="PTHR13923">
    <property type="entry name" value="SEC31-RELATED PROTEIN"/>
    <property type="match status" value="1"/>
</dbReference>
<keyword evidence="6" id="KW-0853">WD repeat</keyword>
<reference evidence="19" key="1">
    <citation type="submission" date="2025-08" db="UniProtKB">
        <authorList>
            <consortium name="Ensembl"/>
        </authorList>
    </citation>
    <scope>IDENTIFICATION</scope>
</reference>
<name>A0A670ZSM0_PSETE</name>
<feature type="compositionally biased region" description="Polar residues" evidence="17">
    <location>
        <begin position="872"/>
        <end position="882"/>
    </location>
</feature>
<keyword evidence="12" id="KW-0968">Cytoplasmic vesicle</keyword>
<dbReference type="AlphaFoldDB" id="A0A670ZSM0"/>
<evidence type="ECO:0000256" key="16">
    <source>
        <dbReference type="ARBA" id="ARBA00043112"/>
    </source>
</evidence>
<dbReference type="GO" id="GO:0015031">
    <property type="term" value="P:protein transport"/>
    <property type="evidence" value="ECO:0007669"/>
    <property type="project" value="UniProtKB-KW"/>
</dbReference>
<evidence type="ECO:0000256" key="11">
    <source>
        <dbReference type="ARBA" id="ARBA00023136"/>
    </source>
</evidence>
<evidence type="ECO:0000256" key="13">
    <source>
        <dbReference type="ARBA" id="ARBA00025471"/>
    </source>
</evidence>
<keyword evidence="11" id="KW-0472">Membrane</keyword>
<evidence type="ECO:0000256" key="7">
    <source>
        <dbReference type="ARBA" id="ARBA00022737"/>
    </source>
</evidence>
<dbReference type="InterPro" id="IPR015943">
    <property type="entry name" value="WD40/YVTN_repeat-like_dom_sf"/>
</dbReference>
<feature type="compositionally biased region" description="Polar residues" evidence="17">
    <location>
        <begin position="669"/>
        <end position="682"/>
    </location>
</feature>